<reference evidence="7 8" key="1">
    <citation type="submission" date="2018-06" db="EMBL/GenBank/DDBJ databases">
        <title>Genome analysis of cellulolytic fungus Trichoderma lentiforme CFAM-422.</title>
        <authorList>
            <person name="Steindorff A.S."/>
            <person name="Formighieri E.F."/>
            <person name="Midorikawa G.E.O."/>
            <person name="Tamietti M.S."/>
            <person name="Ramos E.Z."/>
            <person name="Silva A.S."/>
            <person name="Bon E.P.S."/>
            <person name="Mendes T.D."/>
            <person name="Damaso M.C.T."/>
            <person name="Favaro L.C.L."/>
        </authorList>
    </citation>
    <scope>NUCLEOTIDE SEQUENCE [LARGE SCALE GENOMIC DNA]</scope>
    <source>
        <strain evidence="7 8">CFAM-422</strain>
    </source>
</reference>
<dbReference type="GO" id="GO:0016846">
    <property type="term" value="F:carbon-sulfur lyase activity"/>
    <property type="evidence" value="ECO:0007669"/>
    <property type="project" value="InterPro"/>
</dbReference>
<evidence type="ECO:0000256" key="2">
    <source>
        <dbReference type="ARBA" id="ARBA00022723"/>
    </source>
</evidence>
<keyword evidence="2" id="KW-0479">Metal-binding</keyword>
<keyword evidence="8" id="KW-1185">Reference proteome</keyword>
<comment type="similarity">
    <text evidence="1">Belongs to the Gfa family.</text>
</comment>
<evidence type="ECO:0000256" key="3">
    <source>
        <dbReference type="ARBA" id="ARBA00022833"/>
    </source>
</evidence>
<dbReference type="PANTHER" id="PTHR33337">
    <property type="entry name" value="GFA DOMAIN-CONTAINING PROTEIN"/>
    <property type="match status" value="1"/>
</dbReference>
<feature type="domain" description="CENP-V/GFA" evidence="6">
    <location>
        <begin position="9"/>
        <end position="130"/>
    </location>
</feature>
<evidence type="ECO:0000256" key="5">
    <source>
        <dbReference type="SAM" id="MobiDB-lite"/>
    </source>
</evidence>
<comment type="caution">
    <text evidence="7">The sequence shown here is derived from an EMBL/GenBank/DDBJ whole genome shotgun (WGS) entry which is preliminary data.</text>
</comment>
<dbReference type="Pfam" id="PF04828">
    <property type="entry name" value="GFA"/>
    <property type="match status" value="2"/>
</dbReference>
<dbReference type="Proteomes" id="UP000801864">
    <property type="component" value="Unassembled WGS sequence"/>
</dbReference>
<keyword evidence="4" id="KW-0456">Lyase</keyword>
<dbReference type="InterPro" id="IPR011057">
    <property type="entry name" value="Mss4-like_sf"/>
</dbReference>
<evidence type="ECO:0000256" key="1">
    <source>
        <dbReference type="ARBA" id="ARBA00005495"/>
    </source>
</evidence>
<dbReference type="GO" id="GO:0046872">
    <property type="term" value="F:metal ion binding"/>
    <property type="evidence" value="ECO:0007669"/>
    <property type="project" value="UniProtKB-KW"/>
</dbReference>
<dbReference type="SUPFAM" id="SSF51316">
    <property type="entry name" value="Mss4-like"/>
    <property type="match status" value="2"/>
</dbReference>
<dbReference type="PROSITE" id="PS51891">
    <property type="entry name" value="CENP_V_GFA"/>
    <property type="match status" value="2"/>
</dbReference>
<dbReference type="EMBL" id="QLNT01000029">
    <property type="protein sequence ID" value="KAF3057585.1"/>
    <property type="molecule type" value="Genomic_DNA"/>
</dbReference>
<dbReference type="PANTHER" id="PTHR33337:SF31">
    <property type="entry name" value="DUF636 DOMAIN PROTEIN (AFU_ORTHOLOGUE AFUA_2G12650)"/>
    <property type="match status" value="1"/>
</dbReference>
<sequence>MSLPVNIPAVATCYCGSIRHHLVLTVAKVPIETFLCHCASCRYWSGALCTNYLIIKDKPNQLGGFRMYSTSVDSTRYFCSRCGAHVYAWHQPSDTWGVAPGVLQQLKEEIVVTRHKWLDDTGDGGLAAWLSGMDGMPVERFHTNPDGDVLTDQCWETLITPSEALEPIQQQLEAKCHCRGVRFHITRPHDADTNLTVSSPPDFLGHETTSSSSSSSAAQGNWWLRQSNTRYLAGFCVCASCRSATGFEIQPWAYIPKSSIVTSDGSSLNTASGTLRTVSRGQGVQRGFCTTCGASIFKAVEDQGIIAISVGLLRAANSRAEDWLEWETGRIGFQEMASNVNLTNSLRSGLQRK</sequence>
<accession>A0A9P5C8S6</accession>
<dbReference type="AlphaFoldDB" id="A0A9P5C8S6"/>
<evidence type="ECO:0000259" key="6">
    <source>
        <dbReference type="PROSITE" id="PS51891"/>
    </source>
</evidence>
<evidence type="ECO:0000313" key="7">
    <source>
        <dbReference type="EMBL" id="KAF3057585.1"/>
    </source>
</evidence>
<proteinExistence type="inferred from homology"/>
<gene>
    <name evidence="7" type="ORF">CFAM422_012444</name>
</gene>
<dbReference type="Gene3D" id="3.90.1590.10">
    <property type="entry name" value="glutathione-dependent formaldehyde- activating enzyme (gfa)"/>
    <property type="match status" value="2"/>
</dbReference>
<feature type="region of interest" description="Disordered" evidence="5">
    <location>
        <begin position="194"/>
        <end position="216"/>
    </location>
</feature>
<organism evidence="7 8">
    <name type="scientific">Trichoderma lentiforme</name>
    <dbReference type="NCBI Taxonomy" id="1567552"/>
    <lineage>
        <taxon>Eukaryota</taxon>
        <taxon>Fungi</taxon>
        <taxon>Dikarya</taxon>
        <taxon>Ascomycota</taxon>
        <taxon>Pezizomycotina</taxon>
        <taxon>Sordariomycetes</taxon>
        <taxon>Hypocreomycetidae</taxon>
        <taxon>Hypocreales</taxon>
        <taxon>Hypocreaceae</taxon>
        <taxon>Trichoderma</taxon>
    </lineage>
</organism>
<dbReference type="InterPro" id="IPR006913">
    <property type="entry name" value="CENP-V/GFA"/>
</dbReference>
<keyword evidence="3" id="KW-0862">Zinc</keyword>
<evidence type="ECO:0000313" key="8">
    <source>
        <dbReference type="Proteomes" id="UP000801864"/>
    </source>
</evidence>
<name>A0A9P5C8S6_9HYPO</name>
<evidence type="ECO:0000256" key="4">
    <source>
        <dbReference type="ARBA" id="ARBA00023239"/>
    </source>
</evidence>
<feature type="domain" description="CENP-V/GFA" evidence="6">
    <location>
        <begin position="211"/>
        <end position="327"/>
    </location>
</feature>
<protein>
    <recommendedName>
        <fullName evidence="6">CENP-V/GFA domain-containing protein</fullName>
    </recommendedName>
</protein>